<dbReference type="Proteomes" id="UP000292568">
    <property type="component" value="Unassembled WGS sequence"/>
</dbReference>
<protein>
    <submittedName>
        <fullName evidence="5">Peptidase</fullName>
    </submittedName>
</protein>
<dbReference type="Gene3D" id="2.60.40.1140">
    <property type="entry name" value="Collagen-binding surface protein Cna, B-type domain"/>
    <property type="match status" value="1"/>
</dbReference>
<dbReference type="InterPro" id="IPR022464">
    <property type="entry name" value="Strep_pil_isopept_link"/>
</dbReference>
<dbReference type="NCBIfam" id="TIGR03786">
    <property type="entry name" value="strep_pil_rpt"/>
    <property type="match status" value="2"/>
</dbReference>
<feature type="transmembrane region" description="Helical" evidence="1">
    <location>
        <begin position="897"/>
        <end position="919"/>
    </location>
</feature>
<dbReference type="InterPro" id="IPR032675">
    <property type="entry name" value="LRR_dom_sf"/>
</dbReference>
<dbReference type="Pfam" id="PF12892">
    <property type="entry name" value="FctA"/>
    <property type="match status" value="2"/>
</dbReference>
<dbReference type="Pfam" id="PF03382">
    <property type="entry name" value="DUF285"/>
    <property type="match status" value="2"/>
</dbReference>
<comment type="caution">
    <text evidence="5">The sequence shown here is derived from an EMBL/GenBank/DDBJ whole genome shotgun (WGS) entry which is preliminary data.</text>
</comment>
<evidence type="ECO:0000256" key="1">
    <source>
        <dbReference type="SAM" id="Phobius"/>
    </source>
</evidence>
<dbReference type="Gene3D" id="2.60.40.4270">
    <property type="entry name" value="Listeria-Bacteroides repeat domain"/>
    <property type="match status" value="1"/>
</dbReference>
<gene>
    <name evidence="5" type="ORF">PG2093B_1352</name>
</gene>
<feature type="domain" description="Streptococcal pilin isopeptide linkage" evidence="3">
    <location>
        <begin position="551"/>
        <end position="650"/>
    </location>
</feature>
<dbReference type="InterPro" id="IPR005046">
    <property type="entry name" value="DUF285"/>
</dbReference>
<evidence type="ECO:0000313" key="6">
    <source>
        <dbReference type="Proteomes" id="UP000292568"/>
    </source>
</evidence>
<feature type="domain" description="Streptococcal pilin isopeptide linkage" evidence="3">
    <location>
        <begin position="767"/>
        <end position="882"/>
    </location>
</feature>
<feature type="domain" description="DUF7601" evidence="4">
    <location>
        <begin position="655"/>
        <end position="758"/>
    </location>
</feature>
<accession>A0A4V1Y1M3</accession>
<evidence type="ECO:0000256" key="2">
    <source>
        <dbReference type="SAM" id="SignalP"/>
    </source>
</evidence>
<keyword evidence="1" id="KW-0812">Transmembrane</keyword>
<dbReference type="AlphaFoldDB" id="A0A4V1Y1M3"/>
<dbReference type="RefSeq" id="WP_129897873.1">
    <property type="nucleotide sequence ID" value="NZ_RYUH01000013.1"/>
</dbReference>
<reference evidence="5 6" key="1">
    <citation type="submission" date="2018-12" db="EMBL/GenBank/DDBJ databases">
        <title>Unveiling genomic diversity among members of the Bifidobacterium pseudolongum species, a widely distributed gut commensal of the animal kingdom.</title>
        <authorList>
            <person name="Lugli G.A."/>
            <person name="Duranti S."/>
            <person name="Albert K."/>
            <person name="Mancabelli L."/>
            <person name="Napoli S."/>
            <person name="Viappiani A."/>
            <person name="Anzalone R."/>
            <person name="Longhi G."/>
            <person name="Milani C."/>
            <person name="Turroni F."/>
            <person name="Alessandri G."/>
            <person name="Sela D.A."/>
            <person name="Van Sinderen D."/>
            <person name="Ventura M."/>
        </authorList>
    </citation>
    <scope>NUCLEOTIDE SEQUENCE [LARGE SCALE GENOMIC DNA]</scope>
    <source>
        <strain evidence="5 6">2093B</strain>
    </source>
</reference>
<dbReference type="Gene3D" id="2.60.40.3050">
    <property type="match status" value="2"/>
</dbReference>
<evidence type="ECO:0000259" key="3">
    <source>
        <dbReference type="Pfam" id="PF12892"/>
    </source>
</evidence>
<keyword evidence="1" id="KW-1133">Transmembrane helix</keyword>
<dbReference type="Gene3D" id="3.80.10.10">
    <property type="entry name" value="Ribonuclease Inhibitor"/>
    <property type="match status" value="1"/>
</dbReference>
<dbReference type="SUPFAM" id="SSF52058">
    <property type="entry name" value="L domain-like"/>
    <property type="match status" value="1"/>
</dbReference>
<feature type="signal peptide" evidence="2">
    <location>
        <begin position="1"/>
        <end position="25"/>
    </location>
</feature>
<dbReference type="InterPro" id="IPR042229">
    <property type="entry name" value="Listeria/Bacterioides_rpt_sf"/>
</dbReference>
<keyword evidence="1" id="KW-0472">Membrane</keyword>
<proteinExistence type="predicted"/>
<keyword evidence="2" id="KW-0732">Signal</keyword>
<name>A0A4V1Y1M3_9BIFI</name>
<evidence type="ECO:0000259" key="4">
    <source>
        <dbReference type="Pfam" id="PF24547"/>
    </source>
</evidence>
<organism evidence="5 6">
    <name type="scientific">Bifidobacterium pseudolongum subsp. globosum</name>
    <dbReference type="NCBI Taxonomy" id="1690"/>
    <lineage>
        <taxon>Bacteria</taxon>
        <taxon>Bacillati</taxon>
        <taxon>Actinomycetota</taxon>
        <taxon>Actinomycetes</taxon>
        <taxon>Bifidobacteriales</taxon>
        <taxon>Bifidobacteriaceae</taxon>
        <taxon>Bifidobacterium</taxon>
    </lineage>
</organism>
<dbReference type="Pfam" id="PF24547">
    <property type="entry name" value="DUF7601"/>
    <property type="match status" value="1"/>
</dbReference>
<dbReference type="EMBL" id="RYUH01000013">
    <property type="protein sequence ID" value="RYQ09068.1"/>
    <property type="molecule type" value="Genomic_DNA"/>
</dbReference>
<sequence>MNKGIKAATAVIASLAMFWPASAMAVGEPAPPAQPAVVTAEDGAAPMARAAADAATSGIWGNGDEAVTWSLDGQGTLHLGQGHVYTDGTTPWQSHAADIRRIVSDGPITVEGEINGLFKGCTNLTDISGLSSWDVSGVDQMPELFSGCASLENLQPLSTWNLSAVGDVTELFKGCASLKDLRPLSKWDLHGVSTVTSLFEGCSSLQTLNGLDSWSFEAANDFNAMFKGCASLSDIDALAHWGLGYASNMESMFEGCSSLTSVKALSAWNMDERYLDAASMFKGCTRLTTLDGLGHWTVMVANAMFKDCTGLVDASALGTWNMPQTDTTDMFSGDDAVASVGIPSNAQGQNPSSLDLVHAMEDIGKEQGAEASSVQWISTDGYVGPYTAAAMYDHMTNSEDPEHDPVTAGGVFIRYTPSWITVFDANGALGSMDAIMTGLADSATVPRSSFLRFGWTFIGWSTQKDDQTTLYQPGDTWKPSDPHPGTRYTLYAQWKKQSSGETGPTSGASGMLPGWEQVSGENTVGAVPANSMATATFTNRYNPQSTALQLRFTKLLDGNVPDRDFQFELLDQNGKAVQTVHNVGAQIPFAPLTFTQTGTFTYYVREVAGSDGTITYDGHTVEVTVTVTDGKDGTLAATAQLVGDTTFRNASKPATLTLSKTVTGTQDTGRKFHFAVTLADNASRAISGTYGDAVFTDGKADVELTAGTSATIGNIPAGAKYHVEETDIPAGYALQSLTNPDGTLSAGERMAVEAVNAYSTKAGYATLQVHKTLRSQEQPDVRFPLERGRFTFTMCQIDDASKTCATVGKNPANLEDGTVTFPQLAYVTPGTYKYRISEVARKDDGIVYDGHTVVATVTVADDGAGALTTAVSYEGATEFVNETHTASVMPSTGRQSVTGLLVAVGCAIALAMLTVILPVRHRKH</sequence>
<feature type="chain" id="PRO_5020627273" evidence="2">
    <location>
        <begin position="26"/>
        <end position="924"/>
    </location>
</feature>
<evidence type="ECO:0000313" key="5">
    <source>
        <dbReference type="EMBL" id="RYQ09068.1"/>
    </source>
</evidence>
<dbReference type="InterPro" id="IPR038174">
    <property type="entry name" value="Strep_pil_link_sf"/>
</dbReference>
<dbReference type="InterPro" id="IPR055382">
    <property type="entry name" value="DUF7601"/>
</dbReference>